<keyword evidence="6 10" id="KW-1133">Transmembrane helix</keyword>
<evidence type="ECO:0000256" key="8">
    <source>
        <dbReference type="ARBA" id="ARBA00023143"/>
    </source>
</evidence>
<dbReference type="PIRSF" id="PIRSF004862">
    <property type="entry name" value="FliF"/>
    <property type="match status" value="1"/>
</dbReference>
<protein>
    <recommendedName>
        <fullName evidence="9">Flagellar M-ring protein</fullName>
    </recommendedName>
</protein>
<accession>A0ABZ1BSY9</accession>
<organism evidence="13 14">
    <name type="scientific">Geochorda subterranea</name>
    <dbReference type="NCBI Taxonomy" id="3109564"/>
    <lineage>
        <taxon>Bacteria</taxon>
        <taxon>Bacillati</taxon>
        <taxon>Bacillota</taxon>
        <taxon>Limnochordia</taxon>
        <taxon>Limnochordales</taxon>
        <taxon>Geochordaceae</taxon>
        <taxon>Geochorda</taxon>
    </lineage>
</organism>
<keyword evidence="14" id="KW-1185">Reference proteome</keyword>
<dbReference type="PANTHER" id="PTHR30046:SF0">
    <property type="entry name" value="FLAGELLAR M-RING PROTEIN"/>
    <property type="match status" value="1"/>
</dbReference>
<feature type="transmembrane region" description="Helical" evidence="10">
    <location>
        <begin position="432"/>
        <end position="449"/>
    </location>
</feature>
<evidence type="ECO:0000256" key="9">
    <source>
        <dbReference type="PIRNR" id="PIRNR004862"/>
    </source>
</evidence>
<comment type="subcellular location">
    <subcellularLocation>
        <location evidence="1 9">Bacterial flagellum basal body</location>
    </subcellularLocation>
    <subcellularLocation>
        <location evidence="2">Cell membrane</location>
        <topology evidence="2">Multi-pass membrane protein</topology>
    </subcellularLocation>
</comment>
<keyword evidence="13" id="KW-0966">Cell projection</keyword>
<keyword evidence="7 10" id="KW-0472">Membrane</keyword>
<dbReference type="PANTHER" id="PTHR30046">
    <property type="entry name" value="FLAGELLAR M-RING PROTEIN"/>
    <property type="match status" value="1"/>
</dbReference>
<evidence type="ECO:0000256" key="2">
    <source>
        <dbReference type="ARBA" id="ARBA00004651"/>
    </source>
</evidence>
<evidence type="ECO:0000259" key="12">
    <source>
        <dbReference type="Pfam" id="PF08345"/>
    </source>
</evidence>
<reference evidence="14" key="1">
    <citation type="submission" date="2023-12" db="EMBL/GenBank/DDBJ databases">
        <title>Novel isolates from deep terrestrial aquifers shed light on the physiology and ecology of the class Limnochordia.</title>
        <authorList>
            <person name="Karnachuk O.V."/>
            <person name="Lukina A.P."/>
            <person name="Avakyan M.R."/>
            <person name="Kadnikov V."/>
            <person name="Begmatov S."/>
            <person name="Beletsky A.V."/>
            <person name="Mardanov A.V."/>
            <person name="Ravin N.V."/>
        </authorList>
    </citation>
    <scope>NUCLEOTIDE SEQUENCE [LARGE SCALE GENOMIC DNA]</scope>
    <source>
        <strain evidence="14">LN</strain>
    </source>
</reference>
<keyword evidence="13" id="KW-0282">Flagellum</keyword>
<evidence type="ECO:0000256" key="1">
    <source>
        <dbReference type="ARBA" id="ARBA00004117"/>
    </source>
</evidence>
<dbReference type="Proteomes" id="UP001333102">
    <property type="component" value="Chromosome"/>
</dbReference>
<dbReference type="NCBIfam" id="TIGR00206">
    <property type="entry name" value="fliF"/>
    <property type="match status" value="1"/>
</dbReference>
<name>A0ABZ1BSY9_9FIRM</name>
<evidence type="ECO:0000256" key="5">
    <source>
        <dbReference type="ARBA" id="ARBA00022692"/>
    </source>
</evidence>
<gene>
    <name evidence="13" type="primary">fliF</name>
    <name evidence="13" type="ORF">VLY81_07710</name>
</gene>
<comment type="function">
    <text evidence="9">The M ring may be actively involved in energy transduction.</text>
</comment>
<evidence type="ECO:0000256" key="4">
    <source>
        <dbReference type="ARBA" id="ARBA00022475"/>
    </source>
</evidence>
<dbReference type="InterPro" id="IPR013556">
    <property type="entry name" value="Flag_M-ring_C"/>
</dbReference>
<feature type="domain" description="Flagellar M-ring C-terminal" evidence="12">
    <location>
        <begin position="253"/>
        <end position="407"/>
    </location>
</feature>
<dbReference type="PRINTS" id="PR01009">
    <property type="entry name" value="FLGMRINGFLIF"/>
</dbReference>
<dbReference type="Pfam" id="PF08345">
    <property type="entry name" value="YscJ_FliF_C"/>
    <property type="match status" value="1"/>
</dbReference>
<feature type="transmembrane region" description="Helical" evidence="10">
    <location>
        <begin position="20"/>
        <end position="42"/>
    </location>
</feature>
<evidence type="ECO:0000259" key="11">
    <source>
        <dbReference type="Pfam" id="PF01514"/>
    </source>
</evidence>
<sequence>MWERLRGQLVAVWQGMSRAARWAVLGGTVAAVGLIVLLVLLATPRYQPVFTGLSPEDLRAVTVALQQRGTEFTVDEGQGAVLVPEPQVHRVRLDLAMQGLPRNSVVGFEILNQTNLGLTDYERRLRYYWALQGELTRTIRAIQGVADARVHIVIPERSLFVAEQRPATASVLLELLPGFSLAPAQVRGIVNLVSNSVENLRPENVTVVDASGNVLSDLLALEQAGPTGNAVAERLQLKRTYERELERSLQATLEQVWGPGRVVVRVTADLSFDQQEERHEIFSPVVNGRSGIVRSEQRTEERFTGEGASVPAGVPGVTSNIPGYVEPAGAGGSSQMERLDSVTNYEINRVERRIVMAPGRIQRLSVAVWVDGQLDVLQRQRTEQLVAAAMGLEPSRGDQVTVEGMPFARAEGPSALEAQLLAARGPAAVRGVAWWLAALALAVGAAWWVSRRMRAARRRVDVVIPATPVAEEAVQEAPSQAEQARRRLRQEIEALARERPEEFVQLLRSWLVEESS</sequence>
<proteinExistence type="inferred from homology"/>
<evidence type="ECO:0000256" key="3">
    <source>
        <dbReference type="ARBA" id="ARBA00007971"/>
    </source>
</evidence>
<comment type="similarity">
    <text evidence="3 9">Belongs to the FliF family.</text>
</comment>
<dbReference type="InterPro" id="IPR006182">
    <property type="entry name" value="FliF_N_dom"/>
</dbReference>
<dbReference type="Gene3D" id="3.30.300.30">
    <property type="match status" value="1"/>
</dbReference>
<dbReference type="RefSeq" id="WP_324670366.1">
    <property type="nucleotide sequence ID" value="NZ_CP141614.1"/>
</dbReference>
<dbReference type="InterPro" id="IPR045851">
    <property type="entry name" value="AMP-bd_C_sf"/>
</dbReference>
<evidence type="ECO:0000256" key="6">
    <source>
        <dbReference type="ARBA" id="ARBA00022989"/>
    </source>
</evidence>
<dbReference type="EMBL" id="CP141614">
    <property type="protein sequence ID" value="WRP15942.1"/>
    <property type="molecule type" value="Genomic_DNA"/>
</dbReference>
<evidence type="ECO:0000313" key="13">
    <source>
        <dbReference type="EMBL" id="WRP15942.1"/>
    </source>
</evidence>
<evidence type="ECO:0000313" key="14">
    <source>
        <dbReference type="Proteomes" id="UP001333102"/>
    </source>
</evidence>
<feature type="domain" description="Flagellar M-ring N-terminal" evidence="11">
    <location>
        <begin position="43"/>
        <end position="216"/>
    </location>
</feature>
<keyword evidence="4" id="KW-1003">Cell membrane</keyword>
<keyword evidence="5 10" id="KW-0812">Transmembrane</keyword>
<evidence type="ECO:0000256" key="7">
    <source>
        <dbReference type="ARBA" id="ARBA00023136"/>
    </source>
</evidence>
<dbReference type="Pfam" id="PF01514">
    <property type="entry name" value="YscJ_FliF"/>
    <property type="match status" value="1"/>
</dbReference>
<keyword evidence="13" id="KW-0969">Cilium</keyword>
<evidence type="ECO:0000256" key="10">
    <source>
        <dbReference type="SAM" id="Phobius"/>
    </source>
</evidence>
<dbReference type="InterPro" id="IPR000067">
    <property type="entry name" value="FlgMring_FliF"/>
</dbReference>
<keyword evidence="8 9" id="KW-0975">Bacterial flagellum</keyword>
<dbReference type="InterPro" id="IPR043427">
    <property type="entry name" value="YscJ/FliF"/>
</dbReference>